<sequence length="206" mass="23425">MVGDDATRFALKTELWERVEALGVHRSLFPSSEETINKIVDQLESMNPIPYPLSTNHLSTLLGHWQLVYASRGTIVTRTVASIPDFWGSIKIKQVWQQLERGGDESISASNGALFDLSLLGEWQIQANGVWRWSGDREKAAKVKFGTFSMQATKPFGISLWSFPKIKIPVLEFFQNEALWITSYLDEEMRVGRGATGNLFVFRRRE</sequence>
<feature type="domain" description="Plastid lipid-associated protein/fibrillin conserved" evidence="1">
    <location>
        <begin position="165"/>
        <end position="202"/>
    </location>
</feature>
<reference evidence="2 3" key="1">
    <citation type="journal article" date="2013" name="Genome Biol. Evol.">
        <title>Genomes of Stigonematalean cyanobacteria (subsection V) and the evolution of oxygenic photosynthesis from prokaryotes to plastids.</title>
        <authorList>
            <person name="Dagan T."/>
            <person name="Roettger M."/>
            <person name="Stucken K."/>
            <person name="Landan G."/>
            <person name="Koch R."/>
            <person name="Major P."/>
            <person name="Gould S.B."/>
            <person name="Goremykin V.V."/>
            <person name="Rippka R."/>
            <person name="Tandeau de Marsac N."/>
            <person name="Gugger M."/>
            <person name="Lockhart P.J."/>
            <person name="Allen J.F."/>
            <person name="Brune I."/>
            <person name="Maus I."/>
            <person name="Puhler A."/>
            <person name="Martin W.F."/>
        </authorList>
    </citation>
    <scope>NUCLEOTIDE SEQUENCE [LARGE SCALE GENOMIC DNA]</scope>
    <source>
        <strain evidence="2 3">PCC 7110</strain>
    </source>
</reference>
<dbReference type="Pfam" id="PF04755">
    <property type="entry name" value="PAP_fibrillin"/>
    <property type="match status" value="2"/>
</dbReference>
<keyword evidence="3" id="KW-1185">Reference proteome</keyword>
<organism evidence="2 3">
    <name type="scientific">Scytonema hofmannii PCC 7110</name>
    <dbReference type="NCBI Taxonomy" id="128403"/>
    <lineage>
        <taxon>Bacteria</taxon>
        <taxon>Bacillati</taxon>
        <taxon>Cyanobacteriota</taxon>
        <taxon>Cyanophyceae</taxon>
        <taxon>Nostocales</taxon>
        <taxon>Scytonemataceae</taxon>
        <taxon>Scytonema</taxon>
    </lineage>
</organism>
<dbReference type="PANTHER" id="PTHR31906">
    <property type="entry name" value="PLASTID-LIPID-ASSOCIATED PROTEIN 4, CHLOROPLASTIC-RELATED"/>
    <property type="match status" value="1"/>
</dbReference>
<dbReference type="Proteomes" id="UP000076925">
    <property type="component" value="Unassembled WGS sequence"/>
</dbReference>
<dbReference type="STRING" id="128403.WA1_00705"/>
<accession>A0A139XGB4</accession>
<dbReference type="InterPro" id="IPR039633">
    <property type="entry name" value="PAP"/>
</dbReference>
<gene>
    <name evidence="2" type="ORF">WA1_00705</name>
</gene>
<feature type="domain" description="Plastid lipid-associated protein/fibrillin conserved" evidence="1">
    <location>
        <begin position="12"/>
        <end position="99"/>
    </location>
</feature>
<dbReference type="EMBL" id="ANNX02000012">
    <property type="protein sequence ID" value="KYC43719.1"/>
    <property type="molecule type" value="Genomic_DNA"/>
</dbReference>
<proteinExistence type="predicted"/>
<evidence type="ECO:0000313" key="2">
    <source>
        <dbReference type="EMBL" id="KYC43719.1"/>
    </source>
</evidence>
<name>A0A139XGB4_9CYAN</name>
<dbReference type="AlphaFoldDB" id="A0A139XGB4"/>
<protein>
    <submittedName>
        <fullName evidence="2">PAP fibrillin</fullName>
    </submittedName>
</protein>
<dbReference type="RefSeq" id="WP_017742148.1">
    <property type="nucleotide sequence ID" value="NZ_KQ976354.1"/>
</dbReference>
<comment type="caution">
    <text evidence="2">The sequence shown here is derived from an EMBL/GenBank/DDBJ whole genome shotgun (WGS) entry which is preliminary data.</text>
</comment>
<dbReference type="InterPro" id="IPR006843">
    <property type="entry name" value="PAP/fibrillin_dom"/>
</dbReference>
<evidence type="ECO:0000313" key="3">
    <source>
        <dbReference type="Proteomes" id="UP000076925"/>
    </source>
</evidence>
<dbReference type="OrthoDB" id="458736at2"/>
<evidence type="ECO:0000259" key="1">
    <source>
        <dbReference type="Pfam" id="PF04755"/>
    </source>
</evidence>